<name>A0A9W8HAC2_9FUNG</name>
<accession>A0A9W8HAC2</accession>
<gene>
    <name evidence="2" type="ORF">GGI15_003858</name>
</gene>
<dbReference type="Pfam" id="PF13349">
    <property type="entry name" value="DUF4097"/>
    <property type="match status" value="1"/>
</dbReference>
<keyword evidence="3" id="KW-1185">Reference proteome</keyword>
<evidence type="ECO:0000313" key="2">
    <source>
        <dbReference type="EMBL" id="KAJ2779482.1"/>
    </source>
</evidence>
<evidence type="ECO:0000259" key="1">
    <source>
        <dbReference type="Pfam" id="PF13349"/>
    </source>
</evidence>
<feature type="domain" description="DUF4097" evidence="1">
    <location>
        <begin position="167"/>
        <end position="244"/>
    </location>
</feature>
<dbReference type="InterPro" id="IPR025164">
    <property type="entry name" value="Toastrack_DUF4097"/>
</dbReference>
<comment type="caution">
    <text evidence="2">The sequence shown here is derived from an EMBL/GenBank/DDBJ whole genome shotgun (WGS) entry which is preliminary data.</text>
</comment>
<protein>
    <recommendedName>
        <fullName evidence="1">DUF4097 domain-containing protein</fullName>
    </recommendedName>
</protein>
<dbReference type="OrthoDB" id="5546753at2759"/>
<organism evidence="2 3">
    <name type="scientific">Coemansia interrupta</name>
    <dbReference type="NCBI Taxonomy" id="1126814"/>
    <lineage>
        <taxon>Eukaryota</taxon>
        <taxon>Fungi</taxon>
        <taxon>Fungi incertae sedis</taxon>
        <taxon>Zoopagomycota</taxon>
        <taxon>Kickxellomycotina</taxon>
        <taxon>Kickxellomycetes</taxon>
        <taxon>Kickxellales</taxon>
        <taxon>Kickxellaceae</taxon>
        <taxon>Coemansia</taxon>
    </lineage>
</organism>
<evidence type="ECO:0000313" key="3">
    <source>
        <dbReference type="Proteomes" id="UP001140172"/>
    </source>
</evidence>
<dbReference type="EMBL" id="JANBUM010000296">
    <property type="protein sequence ID" value="KAJ2779482.1"/>
    <property type="molecule type" value="Genomic_DNA"/>
</dbReference>
<dbReference type="Proteomes" id="UP001140172">
    <property type="component" value="Unassembled WGS sequence"/>
</dbReference>
<dbReference type="AlphaFoldDB" id="A0A9W8HAC2"/>
<proteinExistence type="predicted"/>
<sequence length="349" mass="38176">MMVSDIQFVQDEHADTGELPPPYTEYDHQVFESPRTLHSTDMSTSHKDGIIVAHQLLQPKQTGIKIAFDGFCKTIFTIRPDIDGKYQGLILKLFELVVRMPSNSQLVIRDIMTGTLGRLDVAVIQGSADIRSVSINSMRVAMGDGAICARNIYATKDAEFVSICGTIELRDCSAAKTLGTKTKSADIYIHRAKASQVNIEGSTRPTQARFIEAESLQVRSNSGDVTVECDVADLKIQTRSGSIHGTWNVSRSLDLYAASAIINGDCRILGDCVRASVMSRDWPISLNIDQKYAGHYDVKAQNSVARFDLPRGTRYEDHPHWCQGVIGVSGNTLNVEGVNAPVVVSSSAL</sequence>
<reference evidence="2" key="1">
    <citation type="submission" date="2022-07" db="EMBL/GenBank/DDBJ databases">
        <title>Phylogenomic reconstructions and comparative analyses of Kickxellomycotina fungi.</title>
        <authorList>
            <person name="Reynolds N.K."/>
            <person name="Stajich J.E."/>
            <person name="Barry K."/>
            <person name="Grigoriev I.V."/>
            <person name="Crous P."/>
            <person name="Smith M.E."/>
        </authorList>
    </citation>
    <scope>NUCLEOTIDE SEQUENCE</scope>
    <source>
        <strain evidence="2">BCRC 34489</strain>
    </source>
</reference>